<protein>
    <submittedName>
        <fullName evidence="2">DUF4369 domain-containing protein</fullName>
    </submittedName>
</protein>
<keyword evidence="3" id="KW-1185">Reference proteome</keyword>
<comment type="caution">
    <text evidence="2">The sequence shown here is derived from an EMBL/GenBank/DDBJ whole genome shotgun (WGS) entry which is preliminary data.</text>
</comment>
<dbReference type="PROSITE" id="PS51257">
    <property type="entry name" value="PROKAR_LIPOPROTEIN"/>
    <property type="match status" value="1"/>
</dbReference>
<evidence type="ECO:0000313" key="3">
    <source>
        <dbReference type="Proteomes" id="UP001202248"/>
    </source>
</evidence>
<evidence type="ECO:0000259" key="1">
    <source>
        <dbReference type="Pfam" id="PF14289"/>
    </source>
</evidence>
<dbReference type="RefSeq" id="WP_240831764.1">
    <property type="nucleotide sequence ID" value="NZ_JAKWBL010000004.1"/>
</dbReference>
<sequence>MKQIFIIAATTLFLLSCKTSEENAFKVSGKIANATGKMVYLEEVPIGTMRPVIVDSAALNSDGTFSIETETGESAIYSIRIDQEMSPVASVINDKSSVEIDVVLNKENNQFPEKYEVKGSPASQKMKDFLFAFNEKLQQIFVDASKIDSLHKLNKPDSVIAPLIQANTASSGSLKKYTLDEIKKSDNPALTMFVLGYYQSSASNPGLGLEPLSNEQVSATISDVIKKIRDMREWSLYRKIFSHK</sequence>
<name>A0ABS9SMW2_9BACT</name>
<accession>A0ABS9SMW2</accession>
<dbReference type="Proteomes" id="UP001202248">
    <property type="component" value="Unassembled WGS sequence"/>
</dbReference>
<gene>
    <name evidence="2" type="ORF">MKP09_18335</name>
</gene>
<proteinExistence type="predicted"/>
<reference evidence="2 3" key="1">
    <citation type="submission" date="2022-02" db="EMBL/GenBank/DDBJ databases">
        <authorList>
            <person name="Min J."/>
        </authorList>
    </citation>
    <scope>NUCLEOTIDE SEQUENCE [LARGE SCALE GENOMIC DNA]</scope>
    <source>
        <strain evidence="2 3">GR10-1</strain>
    </source>
</reference>
<dbReference type="EMBL" id="JAKWBL010000004">
    <property type="protein sequence ID" value="MCH5599731.1"/>
    <property type="molecule type" value="Genomic_DNA"/>
</dbReference>
<feature type="domain" description="DUF4369" evidence="1">
    <location>
        <begin position="25"/>
        <end position="125"/>
    </location>
</feature>
<dbReference type="Pfam" id="PF14289">
    <property type="entry name" value="DUF4369"/>
    <property type="match status" value="1"/>
</dbReference>
<organism evidence="2 3">
    <name type="scientific">Niabella ginsengisoli</name>
    <dbReference type="NCBI Taxonomy" id="522298"/>
    <lineage>
        <taxon>Bacteria</taxon>
        <taxon>Pseudomonadati</taxon>
        <taxon>Bacteroidota</taxon>
        <taxon>Chitinophagia</taxon>
        <taxon>Chitinophagales</taxon>
        <taxon>Chitinophagaceae</taxon>
        <taxon>Niabella</taxon>
    </lineage>
</organism>
<dbReference type="InterPro" id="IPR025380">
    <property type="entry name" value="DUF4369"/>
</dbReference>
<evidence type="ECO:0000313" key="2">
    <source>
        <dbReference type="EMBL" id="MCH5599731.1"/>
    </source>
</evidence>